<dbReference type="InterPro" id="IPR029030">
    <property type="entry name" value="Caspase-like_dom_sf"/>
</dbReference>
<dbReference type="InterPro" id="IPR011600">
    <property type="entry name" value="Pept_C14_caspase"/>
</dbReference>
<name>A0ABS8U0U5_9SPHI</name>
<comment type="caution">
    <text evidence="2">The sequence shown here is derived from an EMBL/GenBank/DDBJ whole genome shotgun (WGS) entry which is preliminary data.</text>
</comment>
<evidence type="ECO:0000313" key="3">
    <source>
        <dbReference type="Proteomes" id="UP001199919"/>
    </source>
</evidence>
<dbReference type="PANTHER" id="PTHR48104:SF30">
    <property type="entry name" value="METACASPASE-1"/>
    <property type="match status" value="1"/>
</dbReference>
<dbReference type="EMBL" id="JAJPWV010000001">
    <property type="protein sequence ID" value="MCD8739683.1"/>
    <property type="molecule type" value="Genomic_DNA"/>
</dbReference>
<dbReference type="InterPro" id="IPR027417">
    <property type="entry name" value="P-loop_NTPase"/>
</dbReference>
<evidence type="ECO:0000259" key="1">
    <source>
        <dbReference type="Pfam" id="PF00656"/>
    </source>
</evidence>
<reference evidence="2 3" key="1">
    <citation type="submission" date="2021-12" db="EMBL/GenBank/DDBJ databases">
        <title>Mucilaginibacter roseus genome.</title>
        <authorList>
            <person name="Ferreira J.R."/>
            <person name="Newman J.D."/>
        </authorList>
    </citation>
    <scope>NUCLEOTIDE SEQUENCE [LARGE SCALE GENOMIC DNA]</scope>
    <source>
        <strain evidence="2 3">LMG 28454</strain>
    </source>
</reference>
<dbReference type="Gene3D" id="3.40.50.300">
    <property type="entry name" value="P-loop containing nucleotide triphosphate hydrolases"/>
    <property type="match status" value="1"/>
</dbReference>
<dbReference type="Pfam" id="PF00656">
    <property type="entry name" value="Peptidase_C14"/>
    <property type="match status" value="1"/>
</dbReference>
<feature type="domain" description="Peptidase C14 caspase" evidence="1">
    <location>
        <begin position="8"/>
        <end position="221"/>
    </location>
</feature>
<evidence type="ECO:0000313" key="2">
    <source>
        <dbReference type="EMBL" id="MCD8739683.1"/>
    </source>
</evidence>
<accession>A0ABS8U0U5</accession>
<dbReference type="Gene3D" id="3.40.50.1460">
    <property type="match status" value="1"/>
</dbReference>
<sequence>MPGENRYLIIGIDEYPLKRYKRISNAKVDGNRFAKVLQEKYGFTAVREPMYDDEATHDNIADALMDLSQSSFEEDNLIIYFAGHGDQHPTSKKGYWIPVDGENDAKKFIKNSSVFDDLEAIQAKHILLISDSCYSGTFISRTRASGKIMTADELDALPSRWVFVSGGEEPVKDGKPGEGSPFGIALCNYLEENIAPVLTAGEIFNEVIRAVENKGGQQPQADEIRCDAHEGGQMVFRLRTDKSGDDDVPPLEPVRFPLPEAKIEYYIPRLLTYYDHQESKDIQFFQPEVGKIYLNSLIRSHKRIVLLGAAGSGKSVELLSLAHGLQLTNELLNPIFQRFNTYTEENISDYLPENWQQSDPSNLVLFLDGLDEIQPKHFQTAIRKINAFSQQNPLVRMVISCRNNFYELPYENFSGTLDGFSVYTLNDISVPEIIRVVSEKFNLDGDDFITKVHGYSFLDLVQKPFFLNILIKYYKEHNDFSGGRAGIMEEALLKYYINDKQHFVATVAPLSKTLIFKLLEKVAFVMEMVGRNFVTEEELLKIFPNKEEQDRCLYLPAFKKSGENDRWMFEHNNLQEYITSRVLSKKSASEIIKIIAVSTAGELRVKPSWVNTLSFFISIADDDSVQQIFNWIIQHDREVIIKFEPERLSVTQRVGLFKDIFNFYSGRQIWLRSNKFSDKDLARFGESKEILEYLLALIVNSPENRIARLNAVHILSHYHISRFYDYYEQIRAALLGLLETPQLSANDAYVIIGALSELKITNAETIENIVAKYRERRNQYIRAALYKLLITANAVDKYVDIFIEGIDLADLDSPSNDREQVNLFDETLLLKIGIQNIKTANGLTTLIDKLIHSENKRELLMSDYHEILTSLVNSAVNLYPYEKELFSQILNLFLADVMSYHSHTQPKLVDFFDRTDTRWLAFKTIWETTEHEGYVKGVTLTKLLNQNIIDHFIDYIRNAANYNDQIKEFYDFIFWNKRSDDAGFELIEHFEKKILSDFKIILERPVVKDWQQIHRMREQTGFDLWFDDDKMINEIRYVFNEIGKKELSRDEIFNYNHHSDLTLEDRIPNSVHLIFNHLTMRGRIISEEEIVNYIISNEDYQNFRISHIHSDILNKKDLKISPEQIEFIDTWVQVKGNSRKILWDFLNKFNLKVAEEKVLDLTNFTHFNYDVKLTDPGSIEQLEKFVSPVKIKAKVAENLSNPNLDMMAWVNNAGYALRKNLSASYNNILDKLEQTYEFEYKFREILAVWFEKTKNVERLKSLILAVGGSYLRWDAIRLLEDKNTEVEFLNSLFHQIIDSVGETSEEKIQAGNHLMKQNDLYGFNFLADLILSNPDPGFDFRLNLGSISLLRDIAAVPKIMLMLEIAKQPAYKTDVFNDFEDRLLSALHNIGIQSSHNYLFVKTAIQKFIVDHEKNIANVNFLYFSIVQMEEQIKIKQTKNSNIEEAINEYNLLLEI</sequence>
<dbReference type="SUPFAM" id="SSF52129">
    <property type="entry name" value="Caspase-like"/>
    <property type="match status" value="1"/>
</dbReference>
<dbReference type="Proteomes" id="UP001199919">
    <property type="component" value="Unassembled WGS sequence"/>
</dbReference>
<organism evidence="2 3">
    <name type="scientific">Mucilaginibacter roseus</name>
    <dbReference type="NCBI Taxonomy" id="1528868"/>
    <lineage>
        <taxon>Bacteria</taxon>
        <taxon>Pseudomonadati</taxon>
        <taxon>Bacteroidota</taxon>
        <taxon>Sphingobacteriia</taxon>
        <taxon>Sphingobacteriales</taxon>
        <taxon>Sphingobacteriaceae</taxon>
        <taxon>Mucilaginibacter</taxon>
    </lineage>
</organism>
<gene>
    <name evidence="2" type="ORF">LT679_03625</name>
</gene>
<protein>
    <submittedName>
        <fullName evidence="2">Caspase family protein</fullName>
    </submittedName>
</protein>
<keyword evidence="3" id="KW-1185">Reference proteome</keyword>
<proteinExistence type="predicted"/>
<dbReference type="PANTHER" id="PTHR48104">
    <property type="entry name" value="METACASPASE-4"/>
    <property type="match status" value="1"/>
</dbReference>
<dbReference type="InterPro" id="IPR050452">
    <property type="entry name" value="Metacaspase"/>
</dbReference>
<dbReference type="RefSeq" id="WP_232175610.1">
    <property type="nucleotide sequence ID" value="NZ_JAJPWV010000001.1"/>
</dbReference>
<dbReference type="SUPFAM" id="SSF52540">
    <property type="entry name" value="P-loop containing nucleoside triphosphate hydrolases"/>
    <property type="match status" value="1"/>
</dbReference>